<reference evidence="6 7" key="1">
    <citation type="submission" date="2024-07" db="EMBL/GenBank/DDBJ databases">
        <title>Section-level genome sequencing and comparative genomics of Aspergillus sections Usti and Cavernicolus.</title>
        <authorList>
            <consortium name="Lawrence Berkeley National Laboratory"/>
            <person name="Nybo J.L."/>
            <person name="Vesth T.C."/>
            <person name="Theobald S."/>
            <person name="Frisvad J.C."/>
            <person name="Larsen T.O."/>
            <person name="Kjaerboelling I."/>
            <person name="Rothschild-Mancinelli K."/>
            <person name="Lyhne E.K."/>
            <person name="Kogle M.E."/>
            <person name="Barry K."/>
            <person name="Clum A."/>
            <person name="Na H."/>
            <person name="Ledsgaard L."/>
            <person name="Lin J."/>
            <person name="Lipzen A."/>
            <person name="Kuo A."/>
            <person name="Riley R."/>
            <person name="Mondo S."/>
            <person name="Labutti K."/>
            <person name="Haridas S."/>
            <person name="Pangalinan J."/>
            <person name="Salamov A.A."/>
            <person name="Simmons B.A."/>
            <person name="Magnuson J.K."/>
            <person name="Chen J."/>
            <person name="Drula E."/>
            <person name="Henrissat B."/>
            <person name="Wiebenga A."/>
            <person name="Lubbers R.J."/>
            <person name="Gomes A.C."/>
            <person name="Makela M.R."/>
            <person name="Stajich J."/>
            <person name="Grigoriev I.V."/>
            <person name="Mortensen U.H."/>
            <person name="De Vries R.P."/>
            <person name="Baker S.E."/>
            <person name="Andersen M.R."/>
        </authorList>
    </citation>
    <scope>NUCLEOTIDE SEQUENCE [LARGE SCALE GENOMIC DNA]</scope>
    <source>
        <strain evidence="6 7">CBS 123904</strain>
    </source>
</reference>
<dbReference type="SMART" id="SM00066">
    <property type="entry name" value="GAL4"/>
    <property type="match status" value="1"/>
</dbReference>
<dbReference type="PROSITE" id="PS50048">
    <property type="entry name" value="ZN2_CY6_FUNGAL_2"/>
    <property type="match status" value="1"/>
</dbReference>
<dbReference type="PANTHER" id="PTHR38791">
    <property type="entry name" value="ZN(II)2CYS6 TRANSCRIPTION FACTOR (EUROFUNG)-RELATED-RELATED"/>
    <property type="match status" value="1"/>
</dbReference>
<keyword evidence="3" id="KW-0804">Transcription</keyword>
<evidence type="ECO:0000313" key="7">
    <source>
        <dbReference type="Proteomes" id="UP001610446"/>
    </source>
</evidence>
<protein>
    <recommendedName>
        <fullName evidence="5">Zn(2)-C6 fungal-type domain-containing protein</fullName>
    </recommendedName>
</protein>
<dbReference type="PANTHER" id="PTHR38791:SF12">
    <property type="entry name" value="TRANSCRIPTION FACTOR DOMAIN-CONTAINING PROTEIN-RELATED"/>
    <property type="match status" value="1"/>
</dbReference>
<dbReference type="CDD" id="cd00067">
    <property type="entry name" value="GAL4"/>
    <property type="match status" value="1"/>
</dbReference>
<accession>A0ABR4L0N2</accession>
<gene>
    <name evidence="6" type="ORF">BJY01DRAFT_242456</name>
</gene>
<evidence type="ECO:0000256" key="4">
    <source>
        <dbReference type="ARBA" id="ARBA00023242"/>
    </source>
</evidence>
<evidence type="ECO:0000313" key="6">
    <source>
        <dbReference type="EMBL" id="KAL2857053.1"/>
    </source>
</evidence>
<dbReference type="InterPro" id="IPR053175">
    <property type="entry name" value="DHMBA_Reg_Transcription_Factor"/>
</dbReference>
<keyword evidence="2" id="KW-0238">DNA-binding</keyword>
<evidence type="ECO:0000256" key="2">
    <source>
        <dbReference type="ARBA" id="ARBA00023125"/>
    </source>
</evidence>
<proteinExistence type="predicted"/>
<dbReference type="Proteomes" id="UP001610446">
    <property type="component" value="Unassembled WGS sequence"/>
</dbReference>
<keyword evidence="7" id="KW-1185">Reference proteome</keyword>
<dbReference type="PROSITE" id="PS00463">
    <property type="entry name" value="ZN2_CY6_FUNGAL_1"/>
    <property type="match status" value="1"/>
</dbReference>
<keyword evidence="1" id="KW-0805">Transcription regulation</keyword>
<keyword evidence="4" id="KW-0539">Nucleus</keyword>
<name>A0ABR4L0N2_9EURO</name>
<dbReference type="SUPFAM" id="SSF57701">
    <property type="entry name" value="Zn2/Cys6 DNA-binding domain"/>
    <property type="match status" value="1"/>
</dbReference>
<dbReference type="EMBL" id="JBFXLU010000005">
    <property type="protein sequence ID" value="KAL2857053.1"/>
    <property type="molecule type" value="Genomic_DNA"/>
</dbReference>
<evidence type="ECO:0000256" key="1">
    <source>
        <dbReference type="ARBA" id="ARBA00023015"/>
    </source>
</evidence>
<evidence type="ECO:0000259" key="5">
    <source>
        <dbReference type="PROSITE" id="PS50048"/>
    </source>
</evidence>
<dbReference type="InterPro" id="IPR001138">
    <property type="entry name" value="Zn2Cys6_DnaBD"/>
</dbReference>
<dbReference type="Gene3D" id="4.10.240.10">
    <property type="entry name" value="Zn(2)-C6 fungal-type DNA-binding domain"/>
    <property type="match status" value="1"/>
</dbReference>
<dbReference type="InterPro" id="IPR036864">
    <property type="entry name" value="Zn2-C6_fun-type_DNA-bd_sf"/>
</dbReference>
<comment type="caution">
    <text evidence="6">The sequence shown here is derived from an EMBL/GenBank/DDBJ whole genome shotgun (WGS) entry which is preliminary data.</text>
</comment>
<dbReference type="Pfam" id="PF00172">
    <property type="entry name" value="Zn_clus"/>
    <property type="match status" value="1"/>
</dbReference>
<evidence type="ECO:0000256" key="3">
    <source>
        <dbReference type="ARBA" id="ARBA00023163"/>
    </source>
</evidence>
<organism evidence="6 7">
    <name type="scientific">Aspergillus pseudoustus</name>
    <dbReference type="NCBI Taxonomy" id="1810923"/>
    <lineage>
        <taxon>Eukaryota</taxon>
        <taxon>Fungi</taxon>
        <taxon>Dikarya</taxon>
        <taxon>Ascomycota</taxon>
        <taxon>Pezizomycotina</taxon>
        <taxon>Eurotiomycetes</taxon>
        <taxon>Eurotiomycetidae</taxon>
        <taxon>Eurotiales</taxon>
        <taxon>Aspergillaceae</taxon>
        <taxon>Aspergillus</taxon>
        <taxon>Aspergillus subgen. Nidulantes</taxon>
    </lineage>
</organism>
<feature type="domain" description="Zn(2)-C6 fungal-type" evidence="5">
    <location>
        <begin position="10"/>
        <end position="38"/>
    </location>
</feature>
<sequence>MVYPGSRSTGCGMCRKRKIRCDEGRPGCRKCELYGAQCPGYKRPLEVRFHAGPRGRITSAAKREEEEACTWPTSSATLPQQESMTPHDRGGALNEVASRLIWARQPRPLCDDESICYFLYEYCIAPRPGVFSGHLDFLEDFLRSFPSTSCLWPATFASAYLSLSRHYKSPQLNIVARRYYGDALRSINTILSREPKSWQDDTLAAIMLLQMFVDTDGGAFGERASHLCGIAAFVESRGQKLFNITPGCSLYAWAFTQLQIHSFITRQPFKCLSPHDAEPDIRYPPIGVHLMVAKMSSFRSSLVELQAAKDPPRPPKDILLTLMRQAMRTQRELETWSCSLPMEWNPNMIFRSDGKLLVTYSTQWLGVILNLYHASLFLFYHSVLRCCQSILDSLPPGITLEKELTETSAVMAEENLTHLTSIICGSIPYSLGEIDNYGQPLATPNYKGSVCYSLIWPLVLVAIYPTSAMDQVRVCKETLARIAAMYGIDLAQSAQDLAAHSIFWI</sequence>